<accession>A0A916UY39</accession>
<evidence type="ECO:0008006" key="5">
    <source>
        <dbReference type="Google" id="ProtNLM"/>
    </source>
</evidence>
<protein>
    <recommendedName>
        <fullName evidence="5">Conjugal transfer protein TrbK</fullName>
    </recommendedName>
</protein>
<evidence type="ECO:0000256" key="1">
    <source>
        <dbReference type="SAM" id="MobiDB-lite"/>
    </source>
</evidence>
<comment type="caution">
    <text evidence="3">The sequence shown here is derived from an EMBL/GenBank/DDBJ whole genome shotgun (WGS) entry which is preliminary data.</text>
</comment>
<feature type="region of interest" description="Disordered" evidence="1">
    <location>
        <begin position="23"/>
        <end position="43"/>
    </location>
</feature>
<proteinExistence type="predicted"/>
<keyword evidence="4" id="KW-1185">Reference proteome</keyword>
<dbReference type="EMBL" id="BMGG01000015">
    <property type="protein sequence ID" value="GGC94067.1"/>
    <property type="molecule type" value="Genomic_DNA"/>
</dbReference>
<keyword evidence="2" id="KW-0732">Signal</keyword>
<reference evidence="3" key="2">
    <citation type="submission" date="2020-09" db="EMBL/GenBank/DDBJ databases">
        <authorList>
            <person name="Sun Q."/>
            <person name="Zhou Y."/>
        </authorList>
    </citation>
    <scope>NUCLEOTIDE SEQUENCE</scope>
    <source>
        <strain evidence="3">CGMCC 1.12919</strain>
    </source>
</reference>
<reference evidence="3" key="1">
    <citation type="journal article" date="2014" name="Int. J. Syst. Evol. Microbiol.">
        <title>Complete genome sequence of Corynebacterium casei LMG S-19264T (=DSM 44701T), isolated from a smear-ripened cheese.</title>
        <authorList>
            <consortium name="US DOE Joint Genome Institute (JGI-PGF)"/>
            <person name="Walter F."/>
            <person name="Albersmeier A."/>
            <person name="Kalinowski J."/>
            <person name="Ruckert C."/>
        </authorList>
    </citation>
    <scope>NUCLEOTIDE SEQUENCE</scope>
    <source>
        <strain evidence="3">CGMCC 1.12919</strain>
    </source>
</reference>
<dbReference type="InterPro" id="IPR027587">
    <property type="entry name" value="TrbK"/>
</dbReference>
<feature type="region of interest" description="Disordered" evidence="1">
    <location>
        <begin position="77"/>
        <end position="121"/>
    </location>
</feature>
<dbReference type="AlphaFoldDB" id="A0A916UY39"/>
<organism evidence="3 4">
    <name type="scientific">Chelatococcus reniformis</name>
    <dbReference type="NCBI Taxonomy" id="1494448"/>
    <lineage>
        <taxon>Bacteria</taxon>
        <taxon>Pseudomonadati</taxon>
        <taxon>Pseudomonadota</taxon>
        <taxon>Alphaproteobacteria</taxon>
        <taxon>Hyphomicrobiales</taxon>
        <taxon>Chelatococcaceae</taxon>
        <taxon>Chelatococcus</taxon>
    </lineage>
</organism>
<dbReference type="NCBIfam" id="TIGR04360">
    <property type="entry name" value="other_trbK"/>
    <property type="match status" value="1"/>
</dbReference>
<name>A0A916UY39_9HYPH</name>
<sequence length="121" mass="12769">MFARLGAAVFVVIAMAATALEFGERTDVPPGRSADGSKMTRDARRGELERCQLLGEAATRDAACLRAWADNRKRFLGGSRTASCPLPDRASAAADGPTCRRAAPPDSATSLTPLPPSLEPR</sequence>
<evidence type="ECO:0000313" key="3">
    <source>
        <dbReference type="EMBL" id="GGC94067.1"/>
    </source>
</evidence>
<dbReference type="Pfam" id="PF20084">
    <property type="entry name" value="TrbK"/>
    <property type="match status" value="1"/>
</dbReference>
<feature type="signal peptide" evidence="2">
    <location>
        <begin position="1"/>
        <end position="19"/>
    </location>
</feature>
<dbReference type="Proteomes" id="UP000637002">
    <property type="component" value="Unassembled WGS sequence"/>
</dbReference>
<evidence type="ECO:0000313" key="4">
    <source>
        <dbReference type="Proteomes" id="UP000637002"/>
    </source>
</evidence>
<evidence type="ECO:0000256" key="2">
    <source>
        <dbReference type="SAM" id="SignalP"/>
    </source>
</evidence>
<feature type="chain" id="PRO_5037725662" description="Conjugal transfer protein TrbK" evidence="2">
    <location>
        <begin position="20"/>
        <end position="121"/>
    </location>
</feature>
<gene>
    <name evidence="3" type="ORF">GCM10010994_59820</name>
</gene>